<name>A0A2N9IUQ9_FAGSY</name>
<evidence type="ECO:0008006" key="2">
    <source>
        <dbReference type="Google" id="ProtNLM"/>
    </source>
</evidence>
<dbReference type="AlphaFoldDB" id="A0A2N9IUQ9"/>
<gene>
    <name evidence="1" type="ORF">FSB_LOCUS57028</name>
</gene>
<evidence type="ECO:0000313" key="1">
    <source>
        <dbReference type="EMBL" id="SPD29146.1"/>
    </source>
</evidence>
<accession>A0A2N9IUQ9</accession>
<proteinExistence type="predicted"/>
<organism evidence="1">
    <name type="scientific">Fagus sylvatica</name>
    <name type="common">Beechnut</name>
    <dbReference type="NCBI Taxonomy" id="28930"/>
    <lineage>
        <taxon>Eukaryota</taxon>
        <taxon>Viridiplantae</taxon>
        <taxon>Streptophyta</taxon>
        <taxon>Embryophyta</taxon>
        <taxon>Tracheophyta</taxon>
        <taxon>Spermatophyta</taxon>
        <taxon>Magnoliopsida</taxon>
        <taxon>eudicotyledons</taxon>
        <taxon>Gunneridae</taxon>
        <taxon>Pentapetalae</taxon>
        <taxon>rosids</taxon>
        <taxon>fabids</taxon>
        <taxon>Fagales</taxon>
        <taxon>Fagaceae</taxon>
        <taxon>Fagus</taxon>
    </lineage>
</organism>
<dbReference type="EMBL" id="OIVN01006261">
    <property type="protein sequence ID" value="SPD29146.1"/>
    <property type="molecule type" value="Genomic_DNA"/>
</dbReference>
<protein>
    <recommendedName>
        <fullName evidence="2">Reverse transcriptase zinc-binding domain-containing protein</fullName>
    </recommendedName>
</protein>
<sequence length="120" mass="13087">MVVDAKYGSLWGGWCSTIGRGPYGVSLWKAIMNEWDKFSLHCSFVVGDGRKVMFWQDLCKWGVCRSFVVALLDSLGAVVFGVQHVWGELGAAGPCVYGLLGRVILAGINRWSFGGLSLIV</sequence>
<reference evidence="1" key="1">
    <citation type="submission" date="2018-02" db="EMBL/GenBank/DDBJ databases">
        <authorList>
            <person name="Cohen D.B."/>
            <person name="Kent A.D."/>
        </authorList>
    </citation>
    <scope>NUCLEOTIDE SEQUENCE</scope>
</reference>